<organism evidence="2 3">
    <name type="scientific">Gordonia caeni</name>
    <dbReference type="NCBI Taxonomy" id="1007097"/>
    <lineage>
        <taxon>Bacteria</taxon>
        <taxon>Bacillati</taxon>
        <taxon>Actinomycetota</taxon>
        <taxon>Actinomycetes</taxon>
        <taxon>Mycobacteriales</taxon>
        <taxon>Gordoniaceae</taxon>
        <taxon>Gordonia</taxon>
    </lineage>
</organism>
<dbReference type="SMART" id="SM00858">
    <property type="entry name" value="SAF"/>
    <property type="match status" value="1"/>
</dbReference>
<protein>
    <submittedName>
        <fullName evidence="2">SAF domain-containing protein</fullName>
    </submittedName>
</protein>
<dbReference type="CDD" id="cd11614">
    <property type="entry name" value="SAF_CpaB_FlgA_like"/>
    <property type="match status" value="1"/>
</dbReference>
<name>A0ABP7PU30_9ACTN</name>
<dbReference type="RefSeq" id="WP_344786146.1">
    <property type="nucleotide sequence ID" value="NZ_BAAAZW010000016.1"/>
</dbReference>
<evidence type="ECO:0000313" key="2">
    <source>
        <dbReference type="EMBL" id="GAA3971357.1"/>
    </source>
</evidence>
<feature type="domain" description="SAF" evidence="1">
    <location>
        <begin position="52"/>
        <end position="114"/>
    </location>
</feature>
<dbReference type="EMBL" id="BAAAZW010000016">
    <property type="protein sequence ID" value="GAA3971357.1"/>
    <property type="molecule type" value="Genomic_DNA"/>
</dbReference>
<reference evidence="3" key="1">
    <citation type="journal article" date="2019" name="Int. J. Syst. Evol. Microbiol.">
        <title>The Global Catalogue of Microorganisms (GCM) 10K type strain sequencing project: providing services to taxonomists for standard genome sequencing and annotation.</title>
        <authorList>
            <consortium name="The Broad Institute Genomics Platform"/>
            <consortium name="The Broad Institute Genome Sequencing Center for Infectious Disease"/>
            <person name="Wu L."/>
            <person name="Ma J."/>
        </authorList>
    </citation>
    <scope>NUCLEOTIDE SEQUENCE [LARGE SCALE GENOMIC DNA]</scope>
    <source>
        <strain evidence="3">JCM 16923</strain>
    </source>
</reference>
<keyword evidence="3" id="KW-1185">Reference proteome</keyword>
<evidence type="ECO:0000259" key="1">
    <source>
        <dbReference type="SMART" id="SM00858"/>
    </source>
</evidence>
<gene>
    <name evidence="2" type="ORF">GCM10022231_36040</name>
</gene>
<dbReference type="InterPro" id="IPR013974">
    <property type="entry name" value="SAF"/>
</dbReference>
<accession>A0ABP7PU30</accession>
<sequence length="214" mass="21946">MNLAALQPAALRERLPGQGRLRTTTIRRALAVALLATAAILLLAGREAQRYDLVVVAAHDLRPGAVLTDADVRLTRLPARTDLSGLLNDPHTVVGSRLTSAVGAGEALTPSRLLSSRLPEALTGQPTARLVPVRPADPAVAGLLRAGDVVDVIDEQGRVLAADTVVAVPAAPTRTGAGPADTGGASPVLLAVREEPARRVAASGLANALTLVLH</sequence>
<dbReference type="Proteomes" id="UP001418444">
    <property type="component" value="Unassembled WGS sequence"/>
</dbReference>
<dbReference type="Gene3D" id="3.90.1210.10">
    <property type="entry name" value="Antifreeze-like/N-acetylneuraminic acid synthase C-terminal domain"/>
    <property type="match status" value="1"/>
</dbReference>
<proteinExistence type="predicted"/>
<comment type="caution">
    <text evidence="2">The sequence shown here is derived from an EMBL/GenBank/DDBJ whole genome shotgun (WGS) entry which is preliminary data.</text>
</comment>
<dbReference type="Pfam" id="PF08666">
    <property type="entry name" value="SAF"/>
    <property type="match status" value="1"/>
</dbReference>
<evidence type="ECO:0000313" key="3">
    <source>
        <dbReference type="Proteomes" id="UP001418444"/>
    </source>
</evidence>